<sequence>MKRTETRSGPVIDVHDGDDEDGDFLSQIAEVEAKALSSAKRRCVTAVDSTEDRRNEEEGPYLAALRGSKSVVWQQMISTAASQSGHFKSNGSGGAVHFGESESSVPEKKCACGLGSCVVFTANTERNRGRKFYRCPVRQENGGCGFFEWCDNASSVINSSSLSSPPNYAPNSAVPDLPCPCGAGTCLVLTAKTGKNVGQQFYRCPANQASACGFFKWCNGNTVPVGLPANVSNCNVYNNMNDLSVKSGSSCFKCGKEGHWAKDCSFSQSPAEYGGSSGLSVSSCFKCGKAGHWAKDCSISGSGFSAEHGGGRSSLSGSCYKCGKAGHWAKDCTSINSPKTPWKC</sequence>
<evidence type="ECO:0000256" key="2">
    <source>
        <dbReference type="ARBA" id="ARBA00022771"/>
    </source>
</evidence>
<dbReference type="InterPro" id="IPR010666">
    <property type="entry name" value="Znf_GRF"/>
</dbReference>
<keyword evidence="1" id="KW-0479">Metal-binding</keyword>
<evidence type="ECO:0000313" key="8">
    <source>
        <dbReference type="EMBL" id="KAJ8747803.1"/>
    </source>
</evidence>
<dbReference type="InterPro" id="IPR036875">
    <property type="entry name" value="Znf_CCHC_sf"/>
</dbReference>
<evidence type="ECO:0000256" key="1">
    <source>
        <dbReference type="ARBA" id="ARBA00022723"/>
    </source>
</evidence>
<feature type="domain" description="CCHC-type" evidence="6">
    <location>
        <begin position="319"/>
        <end position="334"/>
    </location>
</feature>
<evidence type="ECO:0000256" key="5">
    <source>
        <dbReference type="SAM" id="MobiDB-lite"/>
    </source>
</evidence>
<keyword evidence="2 4" id="KW-0863">Zinc-finger</keyword>
<gene>
    <name evidence="8" type="ORF">K2173_006970</name>
</gene>
<feature type="domain" description="GRF-type" evidence="7">
    <location>
        <begin position="179"/>
        <end position="221"/>
    </location>
</feature>
<feature type="region of interest" description="Disordered" evidence="5">
    <location>
        <begin position="1"/>
        <end position="21"/>
    </location>
</feature>
<dbReference type="Proteomes" id="UP001159364">
    <property type="component" value="Unassembled WGS sequence"/>
</dbReference>
<dbReference type="SUPFAM" id="SSF57756">
    <property type="entry name" value="Retrovirus zinc finger-like domains"/>
    <property type="match status" value="2"/>
</dbReference>
<dbReference type="PROSITE" id="PS51999">
    <property type="entry name" value="ZF_GRF"/>
    <property type="match status" value="2"/>
</dbReference>
<keyword evidence="9" id="KW-1185">Reference proteome</keyword>
<dbReference type="Pfam" id="PF00098">
    <property type="entry name" value="zf-CCHC"/>
    <property type="match status" value="3"/>
</dbReference>
<evidence type="ECO:0000256" key="3">
    <source>
        <dbReference type="ARBA" id="ARBA00022833"/>
    </source>
</evidence>
<dbReference type="PANTHER" id="PTHR33680:SF1">
    <property type="entry name" value="OS05G0489500 PROTEIN"/>
    <property type="match status" value="1"/>
</dbReference>
<comment type="caution">
    <text evidence="8">The sequence shown here is derived from an EMBL/GenBank/DDBJ whole genome shotgun (WGS) entry which is preliminary data.</text>
</comment>
<evidence type="ECO:0000313" key="9">
    <source>
        <dbReference type="Proteomes" id="UP001159364"/>
    </source>
</evidence>
<dbReference type="InterPro" id="IPR001878">
    <property type="entry name" value="Znf_CCHC"/>
</dbReference>
<keyword evidence="3" id="KW-0862">Zinc</keyword>
<evidence type="ECO:0000259" key="6">
    <source>
        <dbReference type="PROSITE" id="PS50158"/>
    </source>
</evidence>
<dbReference type="GO" id="GO:0003676">
    <property type="term" value="F:nucleic acid binding"/>
    <property type="evidence" value="ECO:0007669"/>
    <property type="project" value="InterPro"/>
</dbReference>
<dbReference type="PROSITE" id="PS50158">
    <property type="entry name" value="ZF_CCHC"/>
    <property type="match status" value="3"/>
</dbReference>
<dbReference type="SMART" id="SM00343">
    <property type="entry name" value="ZnF_C2HC"/>
    <property type="match status" value="3"/>
</dbReference>
<accession>A0AAV8S6X2</accession>
<protein>
    <submittedName>
        <fullName evidence="8">Uncharacterized protein</fullName>
    </submittedName>
</protein>
<evidence type="ECO:0000259" key="7">
    <source>
        <dbReference type="PROSITE" id="PS51999"/>
    </source>
</evidence>
<dbReference type="EMBL" id="JAIWQS010000076">
    <property type="protein sequence ID" value="KAJ8747803.1"/>
    <property type="molecule type" value="Genomic_DNA"/>
</dbReference>
<dbReference type="Pfam" id="PF06839">
    <property type="entry name" value="Zn_ribbon_GRF"/>
    <property type="match status" value="2"/>
</dbReference>
<dbReference type="Gene3D" id="4.10.60.10">
    <property type="entry name" value="Zinc finger, CCHC-type"/>
    <property type="match status" value="3"/>
</dbReference>
<dbReference type="PANTHER" id="PTHR33680">
    <property type="entry name" value="OS07G0190500 PROTEIN"/>
    <property type="match status" value="1"/>
</dbReference>
<feature type="domain" description="GRF-type" evidence="7">
    <location>
        <begin position="110"/>
        <end position="153"/>
    </location>
</feature>
<reference evidence="8 9" key="1">
    <citation type="submission" date="2021-09" db="EMBL/GenBank/DDBJ databases">
        <title>Genomic insights and catalytic innovation underlie evolution of tropane alkaloids biosynthesis.</title>
        <authorList>
            <person name="Wang Y.-J."/>
            <person name="Tian T."/>
            <person name="Huang J.-P."/>
            <person name="Huang S.-X."/>
        </authorList>
    </citation>
    <scope>NUCLEOTIDE SEQUENCE [LARGE SCALE GENOMIC DNA]</scope>
    <source>
        <strain evidence="8">KIB-2018</strain>
        <tissue evidence="8">Leaf</tissue>
    </source>
</reference>
<organism evidence="8 9">
    <name type="scientific">Erythroxylum novogranatense</name>
    <dbReference type="NCBI Taxonomy" id="1862640"/>
    <lineage>
        <taxon>Eukaryota</taxon>
        <taxon>Viridiplantae</taxon>
        <taxon>Streptophyta</taxon>
        <taxon>Embryophyta</taxon>
        <taxon>Tracheophyta</taxon>
        <taxon>Spermatophyta</taxon>
        <taxon>Magnoliopsida</taxon>
        <taxon>eudicotyledons</taxon>
        <taxon>Gunneridae</taxon>
        <taxon>Pentapetalae</taxon>
        <taxon>rosids</taxon>
        <taxon>fabids</taxon>
        <taxon>Malpighiales</taxon>
        <taxon>Erythroxylaceae</taxon>
        <taxon>Erythroxylum</taxon>
    </lineage>
</organism>
<name>A0AAV8S6X2_9ROSI</name>
<feature type="domain" description="CCHC-type" evidence="6">
    <location>
        <begin position="284"/>
        <end position="297"/>
    </location>
</feature>
<proteinExistence type="predicted"/>
<dbReference type="AlphaFoldDB" id="A0AAV8S6X2"/>
<evidence type="ECO:0000256" key="4">
    <source>
        <dbReference type="PROSITE-ProRule" id="PRU00047"/>
    </source>
</evidence>
<dbReference type="GO" id="GO:0008270">
    <property type="term" value="F:zinc ion binding"/>
    <property type="evidence" value="ECO:0007669"/>
    <property type="project" value="UniProtKB-KW"/>
</dbReference>
<feature type="domain" description="CCHC-type" evidence="6">
    <location>
        <begin position="251"/>
        <end position="264"/>
    </location>
</feature>